<keyword evidence="2 4" id="KW-1133">Transmembrane helix</keyword>
<keyword evidence="4" id="KW-0406">Ion transport</keyword>
<dbReference type="AlphaFoldDB" id="A0A183G8Y0"/>
<dbReference type="InterPro" id="IPR007274">
    <property type="entry name" value="Cop_transporter"/>
</dbReference>
<keyword evidence="6" id="KW-1185">Reference proteome</keyword>
<organism evidence="6 7">
    <name type="scientific">Heligmosomoides polygyrus</name>
    <name type="common">Parasitic roundworm</name>
    <dbReference type="NCBI Taxonomy" id="6339"/>
    <lineage>
        <taxon>Eukaryota</taxon>
        <taxon>Metazoa</taxon>
        <taxon>Ecdysozoa</taxon>
        <taxon>Nematoda</taxon>
        <taxon>Chromadorea</taxon>
        <taxon>Rhabditida</taxon>
        <taxon>Rhabditina</taxon>
        <taxon>Rhabditomorpha</taxon>
        <taxon>Strongyloidea</taxon>
        <taxon>Heligmosomidae</taxon>
        <taxon>Heligmosomoides</taxon>
    </lineage>
</organism>
<evidence type="ECO:0000256" key="1">
    <source>
        <dbReference type="ARBA" id="ARBA00022692"/>
    </source>
</evidence>
<evidence type="ECO:0000313" key="7">
    <source>
        <dbReference type="WBParaSite" id="HPBE_0001836701-mRNA-1"/>
    </source>
</evidence>
<keyword evidence="3 4" id="KW-0472">Membrane</keyword>
<evidence type="ECO:0000256" key="3">
    <source>
        <dbReference type="ARBA" id="ARBA00023136"/>
    </source>
</evidence>
<dbReference type="OrthoDB" id="161814at2759"/>
<dbReference type="WBParaSite" id="HPBE_0001836701-mRNA-1">
    <property type="protein sequence ID" value="HPBE_0001836701-mRNA-1"/>
    <property type="gene ID" value="HPBE_0001836701"/>
</dbReference>
<evidence type="ECO:0000313" key="5">
    <source>
        <dbReference type="EMBL" id="VDP11320.1"/>
    </source>
</evidence>
<dbReference type="PANTHER" id="PTHR12483:SF30">
    <property type="entry name" value="COPPER TRANSPORT PROTEIN"/>
    <property type="match status" value="1"/>
</dbReference>
<dbReference type="PANTHER" id="PTHR12483">
    <property type="entry name" value="SOLUTE CARRIER FAMILY 31 COPPER TRANSPORTERS"/>
    <property type="match status" value="1"/>
</dbReference>
<keyword evidence="4" id="KW-0813">Transport</keyword>
<evidence type="ECO:0000256" key="2">
    <source>
        <dbReference type="ARBA" id="ARBA00022989"/>
    </source>
</evidence>
<dbReference type="GO" id="GO:0005375">
    <property type="term" value="F:copper ion transmembrane transporter activity"/>
    <property type="evidence" value="ECO:0007669"/>
    <property type="project" value="UniProtKB-UniRule"/>
</dbReference>
<comment type="subcellular location">
    <subcellularLocation>
        <location evidence="4">Membrane</location>
        <topology evidence="4">Multi-pass membrane protein</topology>
    </subcellularLocation>
</comment>
<keyword evidence="4" id="KW-0187">Copper transport</keyword>
<evidence type="ECO:0000256" key="4">
    <source>
        <dbReference type="RuleBase" id="RU367022"/>
    </source>
</evidence>
<reference evidence="5 6" key="1">
    <citation type="submission" date="2018-11" db="EMBL/GenBank/DDBJ databases">
        <authorList>
            <consortium name="Pathogen Informatics"/>
        </authorList>
    </citation>
    <scope>NUCLEOTIDE SEQUENCE [LARGE SCALE GENOMIC DNA]</scope>
</reference>
<reference evidence="7" key="2">
    <citation type="submission" date="2019-09" db="UniProtKB">
        <authorList>
            <consortium name="WormBaseParasite"/>
        </authorList>
    </citation>
    <scope>IDENTIFICATION</scope>
</reference>
<keyword evidence="1 4" id="KW-0812">Transmembrane</keyword>
<dbReference type="Proteomes" id="UP000050761">
    <property type="component" value="Unassembled WGS sequence"/>
</dbReference>
<proteinExistence type="inferred from homology"/>
<dbReference type="GO" id="GO:0016020">
    <property type="term" value="C:membrane"/>
    <property type="evidence" value="ECO:0007669"/>
    <property type="project" value="UniProtKB-SubCell"/>
</dbReference>
<dbReference type="Pfam" id="PF04145">
    <property type="entry name" value="Ctr"/>
    <property type="match status" value="1"/>
</dbReference>
<name>A0A183G8Y0_HELPZ</name>
<protein>
    <recommendedName>
        <fullName evidence="4">Copper transport protein</fullName>
    </recommendedName>
</protein>
<feature type="transmembrane region" description="Helical" evidence="4">
    <location>
        <begin position="127"/>
        <end position="147"/>
    </location>
</feature>
<accession>A0A183G8Y0</accession>
<evidence type="ECO:0000313" key="6">
    <source>
        <dbReference type="Proteomes" id="UP000050761"/>
    </source>
</evidence>
<keyword evidence="4" id="KW-0186">Copper</keyword>
<gene>
    <name evidence="5" type="ORF">HPBE_LOCUS18366</name>
</gene>
<dbReference type="EMBL" id="UZAH01030644">
    <property type="protein sequence ID" value="VDP11320.1"/>
    <property type="molecule type" value="Genomic_DNA"/>
</dbReference>
<sequence length="155" mass="17150">MDHDHHSHHHEAAASHGPMVAGSASMDLEGVNDGHGSMHSMAFHFGTMETVLFNFWRPMNASGKPSYVASVSLWKVQTQLHFLHCFRLEPTVSSFVLLDALLHFVQIALGYSLMLVFMTFNVWLCSAVLLGEVGSRLLFAILFPYVLSDSSEGPC</sequence>
<comment type="similarity">
    <text evidence="4">Belongs to the copper transporter (Ctr) (TC 1.A.56) family. SLC31A subfamily.</text>
</comment>
<accession>A0A3P8B2L8</accession>
<feature type="transmembrane region" description="Helical" evidence="4">
    <location>
        <begin position="100"/>
        <end position="120"/>
    </location>
</feature>